<feature type="domain" description="FAD dependent oxidoreductase" evidence="1">
    <location>
        <begin position="49"/>
        <end position="369"/>
    </location>
</feature>
<sequence length="376" mass="40220">MDRRACDHGEAARLEAALPVTLMGRRACDHGEAARPEAALPVTLTVDADVVVVGAGVVGCLVATEALARAPHRRVTVIDKGLVGGGASRFSAGLHFPRGATPRVRALAAYSQRWYEDLRRRDPQVPIHPVGMTVVSTNEAAVREHYLPEARLCPADQGWDGDGAHYADVEALTQLLAARLRDRAAFQEGTAVTSVESTPDGVVLMLSTGARLAAGRVVLAPGPWLAWPELLAPLGVRIKKVVALHIERPATPRDRTTVFHDEDAFLLPLAHRGHWLFSYTSPDWDVTPDALTGGLSADDLDRGRTILERYAPTFTPYCVSGRVFCDAYGPDRTPIVRPVTADGRVLFAGAANGSGYRLAPAIAAAAADLLDEKDTA</sequence>
<protein>
    <submittedName>
        <fullName evidence="2">FAD dependent oxidoreductase</fullName>
    </submittedName>
</protein>
<dbReference type="Proteomes" id="UP000199013">
    <property type="component" value="Unassembled WGS sequence"/>
</dbReference>
<dbReference type="GO" id="GO:0005737">
    <property type="term" value="C:cytoplasm"/>
    <property type="evidence" value="ECO:0007669"/>
    <property type="project" value="TreeGrafter"/>
</dbReference>
<name>A0A1C3P5D8_9ACTN</name>
<dbReference type="AlphaFoldDB" id="A0A1C3P5D8"/>
<dbReference type="Pfam" id="PF01266">
    <property type="entry name" value="DAO"/>
    <property type="match status" value="1"/>
</dbReference>
<dbReference type="Gene3D" id="3.50.50.60">
    <property type="entry name" value="FAD/NAD(P)-binding domain"/>
    <property type="match status" value="2"/>
</dbReference>
<dbReference type="PANTHER" id="PTHR13847">
    <property type="entry name" value="SARCOSINE DEHYDROGENASE-RELATED"/>
    <property type="match status" value="1"/>
</dbReference>
<evidence type="ECO:0000313" key="3">
    <source>
        <dbReference type="Proteomes" id="UP000199013"/>
    </source>
</evidence>
<dbReference type="Gene3D" id="3.30.9.10">
    <property type="entry name" value="D-Amino Acid Oxidase, subunit A, domain 2"/>
    <property type="match status" value="2"/>
</dbReference>
<keyword evidence="3" id="KW-1185">Reference proteome</keyword>
<evidence type="ECO:0000313" key="2">
    <source>
        <dbReference type="EMBL" id="SBW25039.1"/>
    </source>
</evidence>
<dbReference type="EMBL" id="FLUV01001843">
    <property type="protein sequence ID" value="SBW25039.1"/>
    <property type="molecule type" value="Genomic_DNA"/>
</dbReference>
<dbReference type="InterPro" id="IPR006076">
    <property type="entry name" value="FAD-dep_OxRdtase"/>
</dbReference>
<dbReference type="SUPFAM" id="SSF51905">
    <property type="entry name" value="FAD/NAD(P)-binding domain"/>
    <property type="match status" value="1"/>
</dbReference>
<reference evidence="3" key="1">
    <citation type="submission" date="2016-02" db="EMBL/GenBank/DDBJ databases">
        <authorList>
            <person name="Wibberg D."/>
        </authorList>
    </citation>
    <scope>NUCLEOTIDE SEQUENCE [LARGE SCALE GENOMIC DNA]</scope>
</reference>
<accession>A0A1C3P5D8</accession>
<organism evidence="2 3">
    <name type="scientific">Candidatus Protofrankia californiensis</name>
    <dbReference type="NCBI Taxonomy" id="1839754"/>
    <lineage>
        <taxon>Bacteria</taxon>
        <taxon>Bacillati</taxon>
        <taxon>Actinomycetota</taxon>
        <taxon>Actinomycetes</taxon>
        <taxon>Frankiales</taxon>
        <taxon>Frankiaceae</taxon>
        <taxon>Protofrankia</taxon>
    </lineage>
</organism>
<evidence type="ECO:0000259" key="1">
    <source>
        <dbReference type="Pfam" id="PF01266"/>
    </source>
</evidence>
<dbReference type="InterPro" id="IPR036188">
    <property type="entry name" value="FAD/NAD-bd_sf"/>
</dbReference>
<proteinExistence type="predicted"/>
<gene>
    <name evidence="2" type="ORF">FDG2_4401</name>
</gene>